<dbReference type="SUPFAM" id="SSF74653">
    <property type="entry name" value="TolA/TonB C-terminal domain"/>
    <property type="match status" value="1"/>
</dbReference>
<dbReference type="Gene3D" id="3.30.1150.10">
    <property type="match status" value="1"/>
</dbReference>
<evidence type="ECO:0000256" key="5">
    <source>
        <dbReference type="SAM" id="MobiDB-lite"/>
    </source>
</evidence>
<reference evidence="7" key="1">
    <citation type="submission" date="2019-03" db="EMBL/GenBank/DDBJ databases">
        <title>Lake Tanganyika Metagenome-Assembled Genomes (MAGs).</title>
        <authorList>
            <person name="Tran P."/>
        </authorList>
    </citation>
    <scope>NUCLEOTIDE SEQUENCE</scope>
    <source>
        <strain evidence="7">K_DeepCast_150m_m2_040</strain>
    </source>
</reference>
<evidence type="ECO:0000256" key="4">
    <source>
        <dbReference type="ARBA" id="ARBA00023136"/>
    </source>
</evidence>
<name>A0A938BSN7_UNCW3</name>
<comment type="subcellular location">
    <subcellularLocation>
        <location evidence="1">Membrane</location>
        <topology evidence="1">Single-pass membrane protein</topology>
    </subcellularLocation>
</comment>
<evidence type="ECO:0000313" key="7">
    <source>
        <dbReference type="EMBL" id="MBM3330762.1"/>
    </source>
</evidence>
<keyword evidence="3 6" id="KW-1133">Transmembrane helix</keyword>
<dbReference type="GO" id="GO:0016020">
    <property type="term" value="C:membrane"/>
    <property type="evidence" value="ECO:0007669"/>
    <property type="project" value="UniProtKB-SubCell"/>
</dbReference>
<feature type="compositionally biased region" description="Basic and acidic residues" evidence="5">
    <location>
        <begin position="83"/>
        <end position="101"/>
    </location>
</feature>
<accession>A0A938BSN7</accession>
<proteinExistence type="predicted"/>
<dbReference type="InterPro" id="IPR006260">
    <property type="entry name" value="TonB/TolA_C"/>
</dbReference>
<comment type="caution">
    <text evidence="7">The sequence shown here is derived from an EMBL/GenBank/DDBJ whole genome shotgun (WGS) entry which is preliminary data.</text>
</comment>
<evidence type="ECO:0000256" key="3">
    <source>
        <dbReference type="ARBA" id="ARBA00022989"/>
    </source>
</evidence>
<feature type="region of interest" description="Disordered" evidence="5">
    <location>
        <begin position="66"/>
        <end position="101"/>
    </location>
</feature>
<gene>
    <name evidence="7" type="ORF">FJY68_02785</name>
</gene>
<evidence type="ECO:0000313" key="8">
    <source>
        <dbReference type="Proteomes" id="UP000779900"/>
    </source>
</evidence>
<dbReference type="Pfam" id="PF13103">
    <property type="entry name" value="TonB_2"/>
    <property type="match status" value="1"/>
</dbReference>
<organism evidence="7 8">
    <name type="scientific">candidate division WOR-3 bacterium</name>
    <dbReference type="NCBI Taxonomy" id="2052148"/>
    <lineage>
        <taxon>Bacteria</taxon>
        <taxon>Bacteria division WOR-3</taxon>
    </lineage>
</organism>
<dbReference type="EMBL" id="VGIR01000010">
    <property type="protein sequence ID" value="MBM3330762.1"/>
    <property type="molecule type" value="Genomic_DNA"/>
</dbReference>
<sequence length="213" mass="22744">MSAGSGVTRGWRTPDLLLSLAGHALLVGIAALLGASHAVKDTRRPIVFNVSVVSAGTPLPEAAEAKSATLVEARPKSQAKPKAKVEAKAKTEGKAAPKKGDGMVRRKGLGLGARIEGAEALGYSYYLNVILTRISDNWINPYAGSGRTFNSTIMFVIERDGTVKDVKIEKKSGDAAYDASCERALLVLDRLPPLPPEFTGPRLKLHLEFEQKP</sequence>
<dbReference type="AlphaFoldDB" id="A0A938BSN7"/>
<evidence type="ECO:0000256" key="6">
    <source>
        <dbReference type="SAM" id="Phobius"/>
    </source>
</evidence>
<dbReference type="Proteomes" id="UP000779900">
    <property type="component" value="Unassembled WGS sequence"/>
</dbReference>
<keyword evidence="2 6" id="KW-0812">Transmembrane</keyword>
<keyword evidence="4 6" id="KW-0472">Membrane</keyword>
<evidence type="ECO:0000256" key="2">
    <source>
        <dbReference type="ARBA" id="ARBA00022692"/>
    </source>
</evidence>
<protein>
    <submittedName>
        <fullName evidence="7">TonB family protein</fullName>
    </submittedName>
</protein>
<evidence type="ECO:0000256" key="1">
    <source>
        <dbReference type="ARBA" id="ARBA00004167"/>
    </source>
</evidence>
<dbReference type="NCBIfam" id="TIGR01352">
    <property type="entry name" value="tonB_Cterm"/>
    <property type="match status" value="1"/>
</dbReference>
<feature type="transmembrane region" description="Helical" evidence="6">
    <location>
        <begin position="16"/>
        <end position="35"/>
    </location>
</feature>